<feature type="region of interest" description="Disordered" evidence="1">
    <location>
        <begin position="1"/>
        <end position="108"/>
    </location>
</feature>
<keyword evidence="3" id="KW-1185">Reference proteome</keyword>
<feature type="compositionally biased region" description="Low complexity" evidence="1">
    <location>
        <begin position="1"/>
        <end position="18"/>
    </location>
</feature>
<evidence type="ECO:0000256" key="1">
    <source>
        <dbReference type="SAM" id="MobiDB-lite"/>
    </source>
</evidence>
<reference evidence="3" key="1">
    <citation type="submission" date="2021-01" db="EMBL/GenBank/DDBJ databases">
        <title>Caligus Genome Assembly.</title>
        <authorList>
            <person name="Gallardo-Escarate C."/>
        </authorList>
    </citation>
    <scope>NUCLEOTIDE SEQUENCE [LARGE SCALE GENOMIC DNA]</scope>
</reference>
<gene>
    <name evidence="2" type="ORF">FKW44_019234</name>
</gene>
<sequence>MSTGIIVTSTTNNSIHNNIRGRRSRSESTSNSISLAKSRFENPRSHAAAGTKSPFTSILNRHSDETPAPPPPPSSHSLRRRSPSPVITGVVTRAKGRFEGNSSSSHRS</sequence>
<accession>A0A7T8GW18</accession>
<evidence type="ECO:0000313" key="3">
    <source>
        <dbReference type="Proteomes" id="UP000595437"/>
    </source>
</evidence>
<dbReference type="EMBL" id="CP045902">
    <property type="protein sequence ID" value="QQP38611.1"/>
    <property type="molecule type" value="Genomic_DNA"/>
</dbReference>
<protein>
    <submittedName>
        <fullName evidence="2">Uncharacterized protein</fullName>
    </submittedName>
</protein>
<organism evidence="2 3">
    <name type="scientific">Caligus rogercresseyi</name>
    <name type="common">Sea louse</name>
    <dbReference type="NCBI Taxonomy" id="217165"/>
    <lineage>
        <taxon>Eukaryota</taxon>
        <taxon>Metazoa</taxon>
        <taxon>Ecdysozoa</taxon>
        <taxon>Arthropoda</taxon>
        <taxon>Crustacea</taxon>
        <taxon>Multicrustacea</taxon>
        <taxon>Hexanauplia</taxon>
        <taxon>Copepoda</taxon>
        <taxon>Siphonostomatoida</taxon>
        <taxon>Caligidae</taxon>
        <taxon>Caligus</taxon>
    </lineage>
</organism>
<dbReference type="Proteomes" id="UP000595437">
    <property type="component" value="Chromosome 13"/>
</dbReference>
<feature type="non-terminal residue" evidence="2">
    <location>
        <position position="108"/>
    </location>
</feature>
<proteinExistence type="predicted"/>
<evidence type="ECO:0000313" key="2">
    <source>
        <dbReference type="EMBL" id="QQP38611.1"/>
    </source>
</evidence>
<dbReference type="AlphaFoldDB" id="A0A7T8GW18"/>
<name>A0A7T8GW18_CALRO</name>